<evidence type="ECO:0000256" key="2">
    <source>
        <dbReference type="ARBA" id="ARBA00004370"/>
    </source>
</evidence>
<evidence type="ECO:0000256" key="5">
    <source>
        <dbReference type="ARBA" id="ARBA00022692"/>
    </source>
</evidence>
<dbReference type="GO" id="GO:0016020">
    <property type="term" value="C:membrane"/>
    <property type="evidence" value="ECO:0007669"/>
    <property type="project" value="UniProtKB-SubCell"/>
</dbReference>
<dbReference type="AlphaFoldDB" id="A0A3B5KSD6"/>
<dbReference type="GeneTree" id="ENSGT00390000012568"/>
<reference evidence="9" key="3">
    <citation type="submission" date="2025-09" db="UniProtKB">
        <authorList>
            <consortium name="Ensembl"/>
        </authorList>
    </citation>
    <scope>IDENTIFICATION</scope>
</reference>
<dbReference type="OrthoDB" id="21458at2759"/>
<keyword evidence="6 8" id="KW-1133">Transmembrane helix</keyword>
<evidence type="ECO:0000256" key="3">
    <source>
        <dbReference type="ARBA" id="ARBA00010131"/>
    </source>
</evidence>
<dbReference type="PANTHER" id="PTHR33966">
    <property type="entry name" value="PROTEIN ODR-4 HOMOLOG"/>
    <property type="match status" value="1"/>
</dbReference>
<dbReference type="GO" id="GO:0008104">
    <property type="term" value="P:intracellular protein localization"/>
    <property type="evidence" value="ECO:0007669"/>
    <property type="project" value="TreeGrafter"/>
</dbReference>
<evidence type="ECO:0000313" key="9">
    <source>
        <dbReference type="Ensembl" id="ENSTRUP00000056257.1"/>
    </source>
</evidence>
<dbReference type="InterPro" id="IPR029454">
    <property type="entry name" value="ODR-4-like"/>
</dbReference>
<dbReference type="InParanoid" id="A0A3B5KSD6"/>
<proteinExistence type="inferred from homology"/>
<keyword evidence="5 8" id="KW-0812">Transmembrane</keyword>
<reference evidence="9 10" key="1">
    <citation type="journal article" date="2011" name="Genome Biol. Evol.">
        <title>Integration of the genetic map and genome assembly of fugu facilitates insights into distinct features of genome evolution in teleosts and mammals.</title>
        <authorList>
            <person name="Kai W."/>
            <person name="Kikuchi K."/>
            <person name="Tohari S."/>
            <person name="Chew A.K."/>
            <person name="Tay A."/>
            <person name="Fujiwara A."/>
            <person name="Hosoya S."/>
            <person name="Suetake H."/>
            <person name="Naruse K."/>
            <person name="Brenner S."/>
            <person name="Suzuki Y."/>
            <person name="Venkatesh B."/>
        </authorList>
    </citation>
    <scope>NUCLEOTIDE SEQUENCE [LARGE SCALE GENOMIC DNA]</scope>
</reference>
<keyword evidence="7 8" id="KW-0472">Membrane</keyword>
<protein>
    <recommendedName>
        <fullName evidence="4">Protein odr-4 homolog</fullName>
    </recommendedName>
</protein>
<comment type="subcellular location">
    <subcellularLocation>
        <location evidence="2">Membrane</location>
    </subcellularLocation>
</comment>
<evidence type="ECO:0000313" key="10">
    <source>
        <dbReference type="Proteomes" id="UP000005226"/>
    </source>
</evidence>
<dbReference type="KEGG" id="tru:101063248"/>
<evidence type="ECO:0000256" key="1">
    <source>
        <dbReference type="ARBA" id="ARBA00003891"/>
    </source>
</evidence>
<sequence>MGRGFIVEDVVEGYLSRLCEQSTSPITGLLIGQNSAQRDFVVMATQTPQRQESGRGFVDKEWVCEHGRQVSRMLPGGLSVLGVFIITDSSTIDILAPLQLTVCELDKTISSEYLWVPTDDDVIEYVILHVNPKDTTTTCRTFNIKDPKSPLKSADWKYQSSVCSAWSMITCCLNVDILLPLSGSRAGIENMDPCLKEGLKVWAHQIQEGFCLFDCKRIPEDMELTSGQKRNERQTVNAQLLIPLENQRLTNLVQQCGGSMSIRGAIHSRVFLLGSKTKSKFAEKLLKRDVVSTLATRVSIILDELLTSDVDCKGTGKDKKENFSLPRRIFCPMKVTWPAMVCEYQFIDEELADLIERLKEMLDIDATIDKLDTKQELLAENGEKSVPTVLEPPVENVEEPGSQISTYIGFAMATTVVLLATAVSMVYLSDI</sequence>
<reference evidence="9" key="2">
    <citation type="submission" date="2025-08" db="UniProtKB">
        <authorList>
            <consortium name="Ensembl"/>
        </authorList>
    </citation>
    <scope>IDENTIFICATION</scope>
</reference>
<gene>
    <name evidence="9" type="primary">odr4</name>
</gene>
<evidence type="ECO:0000256" key="6">
    <source>
        <dbReference type="ARBA" id="ARBA00022989"/>
    </source>
</evidence>
<dbReference type="STRING" id="31033.ENSTRUP00000056257"/>
<evidence type="ECO:0000256" key="7">
    <source>
        <dbReference type="ARBA" id="ARBA00023136"/>
    </source>
</evidence>
<dbReference type="Proteomes" id="UP000005226">
    <property type="component" value="Chromosome 22"/>
</dbReference>
<evidence type="ECO:0000256" key="8">
    <source>
        <dbReference type="SAM" id="Phobius"/>
    </source>
</evidence>
<dbReference type="CTD" id="54953"/>
<dbReference type="RefSeq" id="XP_011614614.1">
    <property type="nucleotide sequence ID" value="XM_011616312.2"/>
</dbReference>
<dbReference type="Pfam" id="PF14778">
    <property type="entry name" value="ODR4-like"/>
    <property type="match status" value="1"/>
</dbReference>
<dbReference type="RefSeq" id="XP_011614615.1">
    <property type="nucleotide sequence ID" value="XM_011616313.2"/>
</dbReference>
<dbReference type="Ensembl" id="ENSTRUT00000054744.2">
    <property type="protein sequence ID" value="ENSTRUP00000056257.1"/>
    <property type="gene ID" value="ENSTRUG00000023760.2"/>
</dbReference>
<dbReference type="OMA" id="FNEPPRR"/>
<dbReference type="PANTHER" id="PTHR33966:SF1">
    <property type="entry name" value="PROTEIN ODR-4 HOMOLOG"/>
    <property type="match status" value="1"/>
</dbReference>
<feature type="transmembrane region" description="Helical" evidence="8">
    <location>
        <begin position="407"/>
        <end position="428"/>
    </location>
</feature>
<organism evidence="9 10">
    <name type="scientific">Takifugu rubripes</name>
    <name type="common">Japanese pufferfish</name>
    <name type="synonym">Fugu rubripes</name>
    <dbReference type="NCBI Taxonomy" id="31033"/>
    <lineage>
        <taxon>Eukaryota</taxon>
        <taxon>Metazoa</taxon>
        <taxon>Chordata</taxon>
        <taxon>Craniata</taxon>
        <taxon>Vertebrata</taxon>
        <taxon>Euteleostomi</taxon>
        <taxon>Actinopterygii</taxon>
        <taxon>Neopterygii</taxon>
        <taxon>Teleostei</taxon>
        <taxon>Neoteleostei</taxon>
        <taxon>Acanthomorphata</taxon>
        <taxon>Eupercaria</taxon>
        <taxon>Tetraodontiformes</taxon>
        <taxon>Tetradontoidea</taxon>
        <taxon>Tetraodontidae</taxon>
        <taxon>Takifugu</taxon>
    </lineage>
</organism>
<dbReference type="GO" id="GO:0012505">
    <property type="term" value="C:endomembrane system"/>
    <property type="evidence" value="ECO:0007669"/>
    <property type="project" value="TreeGrafter"/>
</dbReference>
<keyword evidence="10" id="KW-1185">Reference proteome</keyword>
<name>A0A3B5KSD6_TAKRU</name>
<dbReference type="GeneID" id="101063248"/>
<accession>A0A3B5KSD6</accession>
<comment type="similarity">
    <text evidence="3">Belongs to the ODR-4 family.</text>
</comment>
<comment type="function">
    <text evidence="1">May play a role in the trafficking of a subset of G-protein coupled receptors.</text>
</comment>
<evidence type="ECO:0000256" key="4">
    <source>
        <dbReference type="ARBA" id="ARBA00020550"/>
    </source>
</evidence>